<dbReference type="EMBL" id="CP039351">
    <property type="protein sequence ID" value="QCD99744.1"/>
    <property type="molecule type" value="Genomic_DNA"/>
</dbReference>
<name>A0A4D6MJ40_VIGUN</name>
<dbReference type="AlphaFoldDB" id="A0A4D6MJ40"/>
<organism evidence="1 2">
    <name type="scientific">Vigna unguiculata</name>
    <name type="common">Cowpea</name>
    <dbReference type="NCBI Taxonomy" id="3917"/>
    <lineage>
        <taxon>Eukaryota</taxon>
        <taxon>Viridiplantae</taxon>
        <taxon>Streptophyta</taxon>
        <taxon>Embryophyta</taxon>
        <taxon>Tracheophyta</taxon>
        <taxon>Spermatophyta</taxon>
        <taxon>Magnoliopsida</taxon>
        <taxon>eudicotyledons</taxon>
        <taxon>Gunneridae</taxon>
        <taxon>Pentapetalae</taxon>
        <taxon>rosids</taxon>
        <taxon>fabids</taxon>
        <taxon>Fabales</taxon>
        <taxon>Fabaceae</taxon>
        <taxon>Papilionoideae</taxon>
        <taxon>50 kb inversion clade</taxon>
        <taxon>NPAAA clade</taxon>
        <taxon>indigoferoid/millettioid clade</taxon>
        <taxon>Phaseoleae</taxon>
        <taxon>Vigna</taxon>
    </lineage>
</organism>
<protein>
    <submittedName>
        <fullName evidence="1">Uncharacterized protein</fullName>
    </submittedName>
</protein>
<keyword evidence="2" id="KW-1185">Reference proteome</keyword>
<accession>A0A4D6MJ40</accession>
<evidence type="ECO:0000313" key="2">
    <source>
        <dbReference type="Proteomes" id="UP000501690"/>
    </source>
</evidence>
<sequence length="203" mass="21394">MVRAHVNGGGSVKMQICGAARCGGTSAAAVCVNGGHGWSHRAWLMVVGYFEQAQVREGCTSMADDDRTMEFSVVPQTVMVREEEELTVASDVTDGGRATVAAADMVMGAAMVRAHVNGGGSVKMQICGAASAWLMVVGYFEQAQVREGCTSMADDDRTMEFSVVPQTVMVREEEELTVASDVTDGGRATVAAADMVMVGKEKN</sequence>
<dbReference type="Proteomes" id="UP000501690">
    <property type="component" value="Linkage Group LG7"/>
</dbReference>
<evidence type="ECO:0000313" key="1">
    <source>
        <dbReference type="EMBL" id="QCD99744.1"/>
    </source>
</evidence>
<reference evidence="1 2" key="1">
    <citation type="submission" date="2019-04" db="EMBL/GenBank/DDBJ databases">
        <title>An improved genome assembly and genetic linkage map for asparagus bean, Vigna unguiculata ssp. sesquipedialis.</title>
        <authorList>
            <person name="Xia Q."/>
            <person name="Zhang R."/>
            <person name="Dong Y."/>
        </authorList>
    </citation>
    <scope>NUCLEOTIDE SEQUENCE [LARGE SCALE GENOMIC DNA]</scope>
    <source>
        <tissue evidence="1">Leaf</tissue>
    </source>
</reference>
<proteinExistence type="predicted"/>
<gene>
    <name evidence="1" type="ORF">DEO72_LG7g1029</name>
</gene>